<evidence type="ECO:0000259" key="6">
    <source>
        <dbReference type="Pfam" id="PF00441"/>
    </source>
</evidence>
<organism evidence="8 9">
    <name type="scientific">Actinomadura graeca</name>
    <dbReference type="NCBI Taxonomy" id="2750812"/>
    <lineage>
        <taxon>Bacteria</taxon>
        <taxon>Bacillati</taxon>
        <taxon>Actinomycetota</taxon>
        <taxon>Actinomycetes</taxon>
        <taxon>Streptosporangiales</taxon>
        <taxon>Thermomonosporaceae</taxon>
        <taxon>Actinomadura</taxon>
    </lineage>
</organism>
<evidence type="ECO:0000313" key="9">
    <source>
        <dbReference type="Proteomes" id="UP001049518"/>
    </source>
</evidence>
<dbReference type="EMBL" id="CP059572">
    <property type="protein sequence ID" value="QXJ22619.1"/>
    <property type="molecule type" value="Genomic_DNA"/>
</dbReference>
<name>A0ABX8QUX4_9ACTN</name>
<dbReference type="InterPro" id="IPR046373">
    <property type="entry name" value="Acyl-CoA_Oxase/DH_mid-dom_sf"/>
</dbReference>
<feature type="domain" description="Acyl-CoA dehydrogenase/oxidase N-terminal" evidence="7">
    <location>
        <begin position="6"/>
        <end position="118"/>
    </location>
</feature>
<evidence type="ECO:0000256" key="1">
    <source>
        <dbReference type="ARBA" id="ARBA00001974"/>
    </source>
</evidence>
<evidence type="ECO:0000256" key="4">
    <source>
        <dbReference type="ARBA" id="ARBA00022827"/>
    </source>
</evidence>
<evidence type="ECO:0000313" key="8">
    <source>
        <dbReference type="EMBL" id="QXJ22619.1"/>
    </source>
</evidence>
<dbReference type="PANTHER" id="PTHR43884">
    <property type="entry name" value="ACYL-COA DEHYDROGENASE"/>
    <property type="match status" value="1"/>
</dbReference>
<dbReference type="Gene3D" id="2.40.110.10">
    <property type="entry name" value="Butyryl-CoA Dehydrogenase, subunit A, domain 2"/>
    <property type="match status" value="1"/>
</dbReference>
<keyword evidence="4" id="KW-0274">FAD</keyword>
<keyword evidence="5" id="KW-0560">Oxidoreductase</keyword>
<evidence type="ECO:0000256" key="3">
    <source>
        <dbReference type="ARBA" id="ARBA00022630"/>
    </source>
</evidence>
<gene>
    <name evidence="8" type="ORF">AGRA3207_003651</name>
</gene>
<dbReference type="RefSeq" id="WP_231335929.1">
    <property type="nucleotide sequence ID" value="NZ_CP059572.1"/>
</dbReference>
<dbReference type="CDD" id="cd00567">
    <property type="entry name" value="ACAD"/>
    <property type="match status" value="1"/>
</dbReference>
<comment type="similarity">
    <text evidence="2">Belongs to the acyl-CoA dehydrogenase family.</text>
</comment>
<reference evidence="8" key="1">
    <citation type="submission" date="2020-07" db="EMBL/GenBank/DDBJ databases">
        <authorList>
            <person name="Tarantini F.S."/>
            <person name="Hong K.W."/>
            <person name="Chan K.G."/>
        </authorList>
    </citation>
    <scope>NUCLEOTIDE SEQUENCE</scope>
    <source>
        <strain evidence="8">32-07</strain>
    </source>
</reference>
<dbReference type="InterPro" id="IPR036250">
    <property type="entry name" value="AcylCo_DH-like_C"/>
</dbReference>
<sequence length="372" mass="39370">MEFSLTEEQEQIRGAAAGFLKGRFQRCAAREGSAVQPGDARTEWKAMVQQGWTGLAVPERHGGAGGGLLETCLLIEELGAHQLVTPLLSTAVCAGPAIGRFGTPEQCERWLPAIAEGQVFAYARAAAGGGWGREGSQVRSAEVEDGFVLRGTAWFVPHAAVAEEFLVVTQTGAADELTVLMVAADAEGIECSPLDVVGNEPQYRLRFADVRVPRSRVLGEPGAGTGIVEFIDDRGAAATCVEMAGGARRVLEMSVEYATIREQFGRPIGAFQAVQHLCADMAVDVLGSRLIAYEAVCALDAGSGDPLTVASAKAWVSEAYQRVCARGHQVHGAIGYTAEHDLHFYLRHAVAGSLSFGDADFHGERVSCALGL</sequence>
<accession>A0ABX8QUX4</accession>
<dbReference type="SUPFAM" id="SSF56645">
    <property type="entry name" value="Acyl-CoA dehydrogenase NM domain-like"/>
    <property type="match status" value="1"/>
</dbReference>
<dbReference type="Gene3D" id="1.10.540.10">
    <property type="entry name" value="Acyl-CoA dehydrogenase/oxidase, N-terminal domain"/>
    <property type="match status" value="1"/>
</dbReference>
<keyword evidence="9" id="KW-1185">Reference proteome</keyword>
<dbReference type="InterPro" id="IPR009100">
    <property type="entry name" value="AcylCoA_DH/oxidase_NM_dom_sf"/>
</dbReference>
<dbReference type="Proteomes" id="UP001049518">
    <property type="component" value="Chromosome"/>
</dbReference>
<dbReference type="SUPFAM" id="SSF47203">
    <property type="entry name" value="Acyl-CoA dehydrogenase C-terminal domain-like"/>
    <property type="match status" value="1"/>
</dbReference>
<protein>
    <submittedName>
        <fullName evidence="8">Acyl-CoA/acyl-ACP dehydrogenase</fullName>
    </submittedName>
</protein>
<dbReference type="PANTHER" id="PTHR43884:SF20">
    <property type="entry name" value="ACYL-COA DEHYDROGENASE FADE28"/>
    <property type="match status" value="1"/>
</dbReference>
<dbReference type="Gene3D" id="1.20.140.10">
    <property type="entry name" value="Butyryl-CoA Dehydrogenase, subunit A, domain 3"/>
    <property type="match status" value="1"/>
</dbReference>
<proteinExistence type="inferred from homology"/>
<evidence type="ECO:0000256" key="2">
    <source>
        <dbReference type="ARBA" id="ARBA00009347"/>
    </source>
</evidence>
<evidence type="ECO:0000256" key="5">
    <source>
        <dbReference type="ARBA" id="ARBA00023002"/>
    </source>
</evidence>
<dbReference type="InterPro" id="IPR037069">
    <property type="entry name" value="AcylCoA_DH/ox_N_sf"/>
</dbReference>
<dbReference type="InterPro" id="IPR013786">
    <property type="entry name" value="AcylCoA_DH/ox_N"/>
</dbReference>
<keyword evidence="3" id="KW-0285">Flavoprotein</keyword>
<dbReference type="Pfam" id="PF00441">
    <property type="entry name" value="Acyl-CoA_dh_1"/>
    <property type="match status" value="1"/>
</dbReference>
<dbReference type="InterPro" id="IPR009075">
    <property type="entry name" value="AcylCo_DH/oxidase_C"/>
</dbReference>
<feature type="domain" description="Acyl-CoA dehydrogenase/oxidase C-terminal" evidence="6">
    <location>
        <begin position="235"/>
        <end position="364"/>
    </location>
</feature>
<evidence type="ECO:0000259" key="7">
    <source>
        <dbReference type="Pfam" id="PF02771"/>
    </source>
</evidence>
<comment type="cofactor">
    <cofactor evidence="1">
        <name>FAD</name>
        <dbReference type="ChEBI" id="CHEBI:57692"/>
    </cofactor>
</comment>
<dbReference type="Pfam" id="PF02771">
    <property type="entry name" value="Acyl-CoA_dh_N"/>
    <property type="match status" value="1"/>
</dbReference>